<dbReference type="EMBL" id="GGEC01008266">
    <property type="protein sequence ID" value="MBW88749.1"/>
    <property type="molecule type" value="Transcribed_RNA"/>
</dbReference>
<organism evidence="2">
    <name type="scientific">Rhizophora mucronata</name>
    <name type="common">Asiatic mangrove</name>
    <dbReference type="NCBI Taxonomy" id="61149"/>
    <lineage>
        <taxon>Eukaryota</taxon>
        <taxon>Viridiplantae</taxon>
        <taxon>Streptophyta</taxon>
        <taxon>Embryophyta</taxon>
        <taxon>Tracheophyta</taxon>
        <taxon>Spermatophyta</taxon>
        <taxon>Magnoliopsida</taxon>
        <taxon>eudicotyledons</taxon>
        <taxon>Gunneridae</taxon>
        <taxon>Pentapetalae</taxon>
        <taxon>rosids</taxon>
        <taxon>fabids</taxon>
        <taxon>Malpighiales</taxon>
        <taxon>Rhizophoraceae</taxon>
        <taxon>Rhizophora</taxon>
    </lineage>
</organism>
<keyword evidence="1" id="KW-0472">Membrane</keyword>
<reference evidence="2" key="1">
    <citation type="submission" date="2018-02" db="EMBL/GenBank/DDBJ databases">
        <title>Rhizophora mucronata_Transcriptome.</title>
        <authorList>
            <person name="Meera S.P."/>
            <person name="Sreeshan A."/>
            <person name="Augustine A."/>
        </authorList>
    </citation>
    <scope>NUCLEOTIDE SEQUENCE</scope>
    <source>
        <tissue evidence="2">Leaf</tissue>
    </source>
</reference>
<evidence type="ECO:0000313" key="2">
    <source>
        <dbReference type="EMBL" id="MBW88749.1"/>
    </source>
</evidence>
<evidence type="ECO:0000256" key="1">
    <source>
        <dbReference type="SAM" id="Phobius"/>
    </source>
</evidence>
<keyword evidence="1" id="KW-0812">Transmembrane</keyword>
<accession>A0A2P2J5M5</accession>
<dbReference type="AlphaFoldDB" id="A0A2P2J5M5"/>
<protein>
    <submittedName>
        <fullName evidence="2">Uncharacterized protein</fullName>
    </submittedName>
</protein>
<name>A0A2P2J5M5_RHIMU</name>
<feature type="transmembrane region" description="Helical" evidence="1">
    <location>
        <begin position="34"/>
        <end position="52"/>
    </location>
</feature>
<proteinExistence type="predicted"/>
<sequence>MIRALYVKQENENQSSIRLEGVSLSKALLFHSLSAYWLFCNSNLLFVAGLVLELS</sequence>
<keyword evidence="1" id="KW-1133">Transmembrane helix</keyword>